<proteinExistence type="predicted"/>
<sequence length="309" mass="34981">MELSSFSTTCKPIYSEALLPQKRWSLKLNNQLYFFPRTRVSTPMLRRAAVSAGKQNHLRSQVLQCQLKDVPIVEAGIMDEIYNVLAERLVPVAATESNPNFKHIVGLCGPPGAGKSTLASQVANRVNELWVQRSSFFNELVESPEVAIVLPMDGFHLYRHELDVMKDPEEAHARRGAPWTFAPERLLRCLTSLKNEGSVCVPSFDHGVGDPVEDDIFVSLQHKVVIVEGNYLLLDDGAWRDIASLLDEKWFIDVDIHKAMQRVLKRHISTGKPHDVAKWRIDYNDRPNAELIMNSKKRADLLIKSVDFS</sequence>
<keyword evidence="2" id="KW-0808">Transferase</keyword>
<keyword evidence="2" id="KW-0418">Kinase</keyword>
<comment type="caution">
    <text evidence="2">The sequence shown here is derived from an EMBL/GenBank/DDBJ whole genome shotgun (WGS) entry which is preliminary data.</text>
</comment>
<gene>
    <name evidence="2" type="ORF">AAHA92_23677</name>
</gene>
<dbReference type="SUPFAM" id="SSF52540">
    <property type="entry name" value="P-loop containing nucleoside triphosphate hydrolases"/>
    <property type="match status" value="1"/>
</dbReference>
<protein>
    <submittedName>
        <fullName evidence="2">Uridine kinase</fullName>
    </submittedName>
</protein>
<accession>A0ABD1GSS0</accession>
<dbReference type="InterPro" id="IPR006083">
    <property type="entry name" value="PRK/URK"/>
</dbReference>
<organism evidence="2 3">
    <name type="scientific">Salvia divinorum</name>
    <name type="common">Maria pastora</name>
    <name type="synonym">Diviner's sage</name>
    <dbReference type="NCBI Taxonomy" id="28513"/>
    <lineage>
        <taxon>Eukaryota</taxon>
        <taxon>Viridiplantae</taxon>
        <taxon>Streptophyta</taxon>
        <taxon>Embryophyta</taxon>
        <taxon>Tracheophyta</taxon>
        <taxon>Spermatophyta</taxon>
        <taxon>Magnoliopsida</taxon>
        <taxon>eudicotyledons</taxon>
        <taxon>Gunneridae</taxon>
        <taxon>Pentapetalae</taxon>
        <taxon>asterids</taxon>
        <taxon>lamiids</taxon>
        <taxon>Lamiales</taxon>
        <taxon>Lamiaceae</taxon>
        <taxon>Nepetoideae</taxon>
        <taxon>Mentheae</taxon>
        <taxon>Salviinae</taxon>
        <taxon>Salvia</taxon>
        <taxon>Salvia subgen. Calosphace</taxon>
    </lineage>
</organism>
<evidence type="ECO:0000259" key="1">
    <source>
        <dbReference type="Pfam" id="PF00485"/>
    </source>
</evidence>
<dbReference type="AlphaFoldDB" id="A0ABD1GSS0"/>
<dbReference type="InterPro" id="IPR027417">
    <property type="entry name" value="P-loop_NTPase"/>
</dbReference>
<feature type="domain" description="Phosphoribulokinase/uridine kinase" evidence="1">
    <location>
        <begin position="104"/>
        <end position="306"/>
    </location>
</feature>
<reference evidence="2 3" key="1">
    <citation type="submission" date="2024-06" db="EMBL/GenBank/DDBJ databases">
        <title>A chromosome level genome sequence of Diviner's sage (Salvia divinorum).</title>
        <authorList>
            <person name="Ford S.A."/>
            <person name="Ro D.-K."/>
            <person name="Ness R.W."/>
            <person name="Phillips M.A."/>
        </authorList>
    </citation>
    <scope>NUCLEOTIDE SEQUENCE [LARGE SCALE GENOMIC DNA]</scope>
    <source>
        <strain evidence="2">SAF-2024a</strain>
        <tissue evidence="2">Leaf</tissue>
    </source>
</reference>
<evidence type="ECO:0000313" key="3">
    <source>
        <dbReference type="Proteomes" id="UP001567538"/>
    </source>
</evidence>
<dbReference type="EMBL" id="JBEAFC010000008">
    <property type="protein sequence ID" value="KAL1547170.1"/>
    <property type="molecule type" value="Genomic_DNA"/>
</dbReference>
<dbReference type="GO" id="GO:0016301">
    <property type="term" value="F:kinase activity"/>
    <property type="evidence" value="ECO:0007669"/>
    <property type="project" value="UniProtKB-KW"/>
</dbReference>
<evidence type="ECO:0000313" key="2">
    <source>
        <dbReference type="EMBL" id="KAL1547170.1"/>
    </source>
</evidence>
<name>A0ABD1GSS0_SALDI</name>
<dbReference type="Pfam" id="PF00485">
    <property type="entry name" value="PRK"/>
    <property type="match status" value="1"/>
</dbReference>
<dbReference type="Proteomes" id="UP001567538">
    <property type="component" value="Unassembled WGS sequence"/>
</dbReference>
<keyword evidence="3" id="KW-1185">Reference proteome</keyword>
<dbReference type="PANTHER" id="PTHR10285">
    <property type="entry name" value="URIDINE KINASE"/>
    <property type="match status" value="1"/>
</dbReference>
<dbReference type="Gene3D" id="3.40.50.300">
    <property type="entry name" value="P-loop containing nucleotide triphosphate hydrolases"/>
    <property type="match status" value="1"/>
</dbReference>